<dbReference type="PANTHER" id="PTHR11946">
    <property type="entry name" value="VALYL-TRNA SYNTHETASES"/>
    <property type="match status" value="1"/>
</dbReference>
<evidence type="ECO:0000256" key="10">
    <source>
        <dbReference type="HAMAP-Rule" id="MF_02004"/>
    </source>
</evidence>
<dbReference type="SUPFAM" id="SSF52374">
    <property type="entry name" value="Nucleotidylyl transferase"/>
    <property type="match status" value="1"/>
</dbReference>
<comment type="subcellular location">
    <subcellularLocation>
        <location evidence="10">Cytoplasm</location>
    </subcellularLocation>
</comment>
<dbReference type="Pfam" id="PF08264">
    <property type="entry name" value="Anticodon_1"/>
    <property type="match status" value="1"/>
</dbReference>
<evidence type="ECO:0000313" key="15">
    <source>
        <dbReference type="Proteomes" id="UP000298058"/>
    </source>
</evidence>
<dbReference type="PROSITE" id="PS00178">
    <property type="entry name" value="AA_TRNA_LIGASE_I"/>
    <property type="match status" value="1"/>
</dbReference>
<feature type="domain" description="Valyl-tRNA synthetase tRNA-binding arm" evidence="13">
    <location>
        <begin position="830"/>
        <end position="894"/>
    </location>
</feature>
<dbReference type="SUPFAM" id="SSF50677">
    <property type="entry name" value="ValRS/IleRS/LeuRS editing domain"/>
    <property type="match status" value="1"/>
</dbReference>
<evidence type="ECO:0000256" key="4">
    <source>
        <dbReference type="ARBA" id="ARBA00022840"/>
    </source>
</evidence>
<evidence type="ECO:0000256" key="3">
    <source>
        <dbReference type="ARBA" id="ARBA00022741"/>
    </source>
</evidence>
<dbReference type="SUPFAM" id="SSF47323">
    <property type="entry name" value="Anticodon-binding domain of a subclass of class I aminoacyl-tRNA synthetases"/>
    <property type="match status" value="1"/>
</dbReference>
<dbReference type="CDD" id="cd00817">
    <property type="entry name" value="ValRS_core"/>
    <property type="match status" value="1"/>
</dbReference>
<dbReference type="OrthoDB" id="9810365at2"/>
<evidence type="ECO:0000256" key="6">
    <source>
        <dbReference type="ARBA" id="ARBA00023054"/>
    </source>
</evidence>
<dbReference type="InterPro" id="IPR037118">
    <property type="entry name" value="Val-tRNA_synth_C_sf"/>
</dbReference>
<dbReference type="PANTHER" id="PTHR11946:SF93">
    <property type="entry name" value="VALINE--TRNA LIGASE, CHLOROPLASTIC_MITOCHONDRIAL 2"/>
    <property type="match status" value="1"/>
</dbReference>
<dbReference type="Pfam" id="PF10458">
    <property type="entry name" value="Val_tRNA-synt_C"/>
    <property type="match status" value="1"/>
</dbReference>
<evidence type="ECO:0000256" key="7">
    <source>
        <dbReference type="ARBA" id="ARBA00023146"/>
    </source>
</evidence>
<dbReference type="Gene3D" id="1.10.287.380">
    <property type="entry name" value="Valyl-tRNA synthetase, C-terminal domain"/>
    <property type="match status" value="1"/>
</dbReference>
<evidence type="ECO:0000256" key="5">
    <source>
        <dbReference type="ARBA" id="ARBA00022917"/>
    </source>
</evidence>
<sequence length="896" mass="103152">MNKQLSDRYEPESVESKWIQKWEDAKAFSPDQTAKESFSIVIPPPNVTGNLHIGHALNHTIQDIIIRIERKKGKNVVWVPGMDHAGIATQVVVERELAKEGKKRTDFTRDEFNKKVWEWKAHSGGMITRQQRLLGESVDWSRERFTFDEGLSKAVILVFKKLYEEGLIYRGERIINWCPVTKTAISDIEVEYKEKQGKLYHIRYPKAEAVRSGKNIQSLSKDDYIVVATTRPETMFGDVAVCAHPEDPRYASLKGKNLILPLVDKEIPLLYDSFVDKEFGSGLVKITPAHDPNDYEAGLRLGLTPILVMNLDGTLNQLAGKFAGMDRFEARKKVVEELESLGYIEKIENHTHSVGHNQRGGAVIEPMLSTQWFVKIESLAKPAIDAVRSGKVQFQPKMWEKTYFEWMENIKDWCISRQLWWGHRIPAYYLPDGSLVVAESLEEAKSLFRKQGKTFQDGEITQDEDVLDTWFSSGLWPFTVFGWPEQTKEIKNYYPTAVLVTGFDIIFFWVARMIMSGLKFMGDVPFHKVLIHGLVRDKDGKKFSKSLGNVVDPLDMMTKYGTDSFRFFLAAVLPEGKDILFDESRLDGYRSFCNKIWNSSRFIFMNLPEDFKVQEPDLSKLEETDLWIFHEFDKTLQAYEKAYADYHFFEMANLVYEFIWGSFCDWYIELSKARIYGNVTPESQEASRQVLVSILNKSLGLLHPFMPFLTEEIHSLLSDELLVRTKFPVKYGVSSDHPAVKKMEVLQEIVTKVRNMRAELGVKPEKKCQIILKSSEAFVSQMIEKEYKSLLQLTKADSILFDNAHEVTNTDSVGAFSIGEIVLPLAGIFDFEKEKQRLEKEKKQIVLEMEKLEAKINNPAFVEKAKPEVVEKEKEKYATWKEKLDSTLRALEKIGN</sequence>
<feature type="short sequence motif" description="'KMSKS' region" evidence="10">
    <location>
        <begin position="542"/>
        <end position="546"/>
    </location>
</feature>
<feature type="domain" description="Methionyl/Valyl/Leucyl/Isoleucyl-tRNA synthetase anticodon-binding" evidence="12">
    <location>
        <begin position="625"/>
        <end position="771"/>
    </location>
</feature>
<name>A0A4R9M494_9LEPT</name>
<keyword evidence="1 10" id="KW-0963">Cytoplasm</keyword>
<dbReference type="FunFam" id="3.40.50.620:FF:000020">
    <property type="entry name" value="Valine--tRNA ligase, mitochondrial"/>
    <property type="match status" value="1"/>
</dbReference>
<accession>A0A4R9M494</accession>
<dbReference type="Pfam" id="PF00133">
    <property type="entry name" value="tRNA-synt_1"/>
    <property type="match status" value="1"/>
</dbReference>
<dbReference type="NCBIfam" id="TIGR00422">
    <property type="entry name" value="valS"/>
    <property type="match status" value="1"/>
</dbReference>
<feature type="short sequence motif" description="'HIGH' region" evidence="10">
    <location>
        <begin position="45"/>
        <end position="55"/>
    </location>
</feature>
<evidence type="ECO:0000256" key="8">
    <source>
        <dbReference type="ARBA" id="ARBA00047552"/>
    </source>
</evidence>
<dbReference type="GO" id="GO:0005829">
    <property type="term" value="C:cytosol"/>
    <property type="evidence" value="ECO:0007669"/>
    <property type="project" value="TreeGrafter"/>
</dbReference>
<dbReference type="InterPro" id="IPR002300">
    <property type="entry name" value="aa-tRNA-synth_Ia"/>
</dbReference>
<keyword evidence="4 10" id="KW-0067">ATP-binding</keyword>
<dbReference type="RefSeq" id="WP_135758785.1">
    <property type="nucleotide sequence ID" value="NZ_RQHW01000003.1"/>
</dbReference>
<protein>
    <recommendedName>
        <fullName evidence="10">Valine--tRNA ligase</fullName>
        <ecNumber evidence="10">6.1.1.9</ecNumber>
    </recommendedName>
    <alternativeName>
        <fullName evidence="10">Valyl-tRNA synthetase</fullName>
        <shortName evidence="10">ValRS</shortName>
    </alternativeName>
</protein>
<comment type="domain">
    <text evidence="10">ValRS has two distinct active sites: one for aminoacylation and one for editing. The misactivated threonine is translocated from the active site to the editing site.</text>
</comment>
<evidence type="ECO:0000259" key="12">
    <source>
        <dbReference type="Pfam" id="PF08264"/>
    </source>
</evidence>
<reference evidence="14" key="1">
    <citation type="journal article" date="2019" name="PLoS Negl. Trop. Dis.">
        <title>Revisiting the worldwide diversity of Leptospira species in the environment.</title>
        <authorList>
            <person name="Vincent A.T."/>
            <person name="Schiettekatte O."/>
            <person name="Bourhy P."/>
            <person name="Veyrier F.J."/>
            <person name="Picardeau M."/>
        </authorList>
    </citation>
    <scope>NUCLEOTIDE SEQUENCE [LARGE SCALE GENOMIC DNA]</scope>
    <source>
        <strain evidence="14">201300427</strain>
    </source>
</reference>
<dbReference type="EC" id="6.1.1.9" evidence="10"/>
<gene>
    <name evidence="10" type="primary">valS</name>
    <name evidence="14" type="ORF">EHS15_01615</name>
</gene>
<comment type="catalytic activity">
    <reaction evidence="8 10">
        <text>tRNA(Val) + L-valine + ATP = L-valyl-tRNA(Val) + AMP + diphosphate</text>
        <dbReference type="Rhea" id="RHEA:10704"/>
        <dbReference type="Rhea" id="RHEA-COMP:9672"/>
        <dbReference type="Rhea" id="RHEA-COMP:9708"/>
        <dbReference type="ChEBI" id="CHEBI:30616"/>
        <dbReference type="ChEBI" id="CHEBI:33019"/>
        <dbReference type="ChEBI" id="CHEBI:57762"/>
        <dbReference type="ChEBI" id="CHEBI:78442"/>
        <dbReference type="ChEBI" id="CHEBI:78537"/>
        <dbReference type="ChEBI" id="CHEBI:456215"/>
        <dbReference type="EC" id="6.1.1.9"/>
    </reaction>
</comment>
<proteinExistence type="inferred from homology"/>
<dbReference type="Gene3D" id="1.10.730.10">
    <property type="entry name" value="Isoleucyl-tRNA Synthetase, Domain 1"/>
    <property type="match status" value="1"/>
</dbReference>
<dbReference type="GO" id="GO:0002161">
    <property type="term" value="F:aminoacyl-tRNA deacylase activity"/>
    <property type="evidence" value="ECO:0007669"/>
    <property type="project" value="InterPro"/>
</dbReference>
<keyword evidence="15" id="KW-1185">Reference proteome</keyword>
<dbReference type="EMBL" id="RQHW01000003">
    <property type="protein sequence ID" value="TGN20912.1"/>
    <property type="molecule type" value="Genomic_DNA"/>
</dbReference>
<comment type="caution">
    <text evidence="14">The sequence shown here is derived from an EMBL/GenBank/DDBJ whole genome shotgun (WGS) entry which is preliminary data.</text>
</comment>
<evidence type="ECO:0000256" key="2">
    <source>
        <dbReference type="ARBA" id="ARBA00022598"/>
    </source>
</evidence>
<keyword evidence="3 10" id="KW-0547">Nucleotide-binding</keyword>
<evidence type="ECO:0000256" key="9">
    <source>
        <dbReference type="ARBA" id="ARBA00060830"/>
    </source>
</evidence>
<dbReference type="InterPro" id="IPR009008">
    <property type="entry name" value="Val/Leu/Ile-tRNA-synth_edit"/>
</dbReference>
<dbReference type="GO" id="GO:0004832">
    <property type="term" value="F:valine-tRNA ligase activity"/>
    <property type="evidence" value="ECO:0007669"/>
    <property type="project" value="UniProtKB-UniRule"/>
</dbReference>
<keyword evidence="6 10" id="KW-0175">Coiled coil</keyword>
<evidence type="ECO:0000259" key="11">
    <source>
        <dbReference type="Pfam" id="PF00133"/>
    </source>
</evidence>
<organism evidence="14 15">
    <name type="scientific">Leptospira idonii</name>
    <dbReference type="NCBI Taxonomy" id="1193500"/>
    <lineage>
        <taxon>Bacteria</taxon>
        <taxon>Pseudomonadati</taxon>
        <taxon>Spirochaetota</taxon>
        <taxon>Spirochaetia</taxon>
        <taxon>Leptospirales</taxon>
        <taxon>Leptospiraceae</taxon>
        <taxon>Leptospira</taxon>
    </lineage>
</organism>
<comment type="similarity">
    <text evidence="9 10">Belongs to the class-I aminoacyl-tRNA synthetase family. ValS type 1 subfamily.</text>
</comment>
<comment type="domain">
    <text evidence="10">The C-terminal coiled-coil domain is crucial for aminoacylation activity.</text>
</comment>
<feature type="coiled-coil region" evidence="10">
    <location>
        <begin position="828"/>
        <end position="890"/>
    </location>
</feature>
<evidence type="ECO:0000313" key="14">
    <source>
        <dbReference type="EMBL" id="TGN20912.1"/>
    </source>
</evidence>
<dbReference type="InterPro" id="IPR014729">
    <property type="entry name" value="Rossmann-like_a/b/a_fold"/>
</dbReference>
<dbReference type="Gene3D" id="3.40.50.620">
    <property type="entry name" value="HUPs"/>
    <property type="match status" value="2"/>
</dbReference>
<dbReference type="InterPro" id="IPR010978">
    <property type="entry name" value="tRNA-bd_arm"/>
</dbReference>
<feature type="domain" description="Aminoacyl-tRNA synthetase class Ia" evidence="11">
    <location>
        <begin position="17"/>
        <end position="580"/>
    </location>
</feature>
<comment type="function">
    <text evidence="10">Catalyzes the attachment of valine to tRNA(Val). As ValRS can inadvertently accommodate and process structurally similar amino acids such as threonine, to avoid such errors, it has a 'posttransfer' editing activity that hydrolyzes mischarged Thr-tRNA(Val) in a tRNA-dependent manner.</text>
</comment>
<dbReference type="FunFam" id="3.40.50.620:FF:000098">
    <property type="entry name" value="Valine--tRNA ligase"/>
    <property type="match status" value="1"/>
</dbReference>
<dbReference type="GO" id="GO:0006438">
    <property type="term" value="P:valyl-tRNA aminoacylation"/>
    <property type="evidence" value="ECO:0007669"/>
    <property type="project" value="UniProtKB-UniRule"/>
</dbReference>
<dbReference type="SUPFAM" id="SSF46589">
    <property type="entry name" value="tRNA-binding arm"/>
    <property type="match status" value="1"/>
</dbReference>
<dbReference type="InterPro" id="IPR019499">
    <property type="entry name" value="Val-tRNA_synth_tRNA-bd"/>
</dbReference>
<dbReference type="PRINTS" id="PR00986">
    <property type="entry name" value="TRNASYNTHVAL"/>
</dbReference>
<keyword evidence="2 10" id="KW-0436">Ligase</keyword>
<dbReference type="InterPro" id="IPR002303">
    <property type="entry name" value="Valyl-tRNA_ligase"/>
</dbReference>
<comment type="subunit">
    <text evidence="10">Monomer.</text>
</comment>
<dbReference type="NCBIfam" id="NF004349">
    <property type="entry name" value="PRK05729.1"/>
    <property type="match status" value="1"/>
</dbReference>
<dbReference type="InterPro" id="IPR033705">
    <property type="entry name" value="Anticodon_Ia_Val"/>
</dbReference>
<keyword evidence="7 10" id="KW-0030">Aminoacyl-tRNA synthetase</keyword>
<keyword evidence="5 10" id="KW-0648">Protein biosynthesis</keyword>
<dbReference type="AlphaFoldDB" id="A0A4R9M494"/>
<evidence type="ECO:0000256" key="1">
    <source>
        <dbReference type="ARBA" id="ARBA00022490"/>
    </source>
</evidence>
<evidence type="ECO:0000259" key="13">
    <source>
        <dbReference type="Pfam" id="PF10458"/>
    </source>
</evidence>
<dbReference type="FunFam" id="1.10.287.380:FF:000001">
    <property type="entry name" value="Valine--tRNA ligase"/>
    <property type="match status" value="1"/>
</dbReference>
<dbReference type="InterPro" id="IPR001412">
    <property type="entry name" value="aa-tRNA-synth_I_CS"/>
</dbReference>
<dbReference type="Proteomes" id="UP000298058">
    <property type="component" value="Unassembled WGS sequence"/>
</dbReference>
<dbReference type="InterPro" id="IPR009080">
    <property type="entry name" value="tRNAsynth_Ia_anticodon-bd"/>
</dbReference>
<dbReference type="HAMAP" id="MF_02004">
    <property type="entry name" value="Val_tRNA_synth_type1"/>
    <property type="match status" value="1"/>
</dbReference>
<dbReference type="CDD" id="cd07962">
    <property type="entry name" value="Anticodon_Ia_Val"/>
    <property type="match status" value="1"/>
</dbReference>
<dbReference type="InterPro" id="IPR013155">
    <property type="entry name" value="M/V/L/I-tRNA-synth_anticd-bd"/>
</dbReference>
<dbReference type="GO" id="GO:0005524">
    <property type="term" value="F:ATP binding"/>
    <property type="evidence" value="ECO:0007669"/>
    <property type="project" value="UniProtKB-UniRule"/>
</dbReference>
<dbReference type="Gene3D" id="3.90.740.10">
    <property type="entry name" value="Valyl/Leucyl/Isoleucyl-tRNA synthetase, editing domain"/>
    <property type="match status" value="1"/>
</dbReference>
<feature type="binding site" evidence="10">
    <location>
        <position position="545"/>
    </location>
    <ligand>
        <name>ATP</name>
        <dbReference type="ChEBI" id="CHEBI:30616"/>
    </ligand>
</feature>